<comment type="caution">
    <text evidence="2">The sequence shown here is derived from an EMBL/GenBank/DDBJ whole genome shotgun (WGS) entry which is preliminary data.</text>
</comment>
<evidence type="ECO:0000313" key="3">
    <source>
        <dbReference type="Proteomes" id="UP001153387"/>
    </source>
</evidence>
<keyword evidence="1" id="KW-0175">Coiled coil</keyword>
<accession>A0A9X4QNU7</accession>
<sequence length="112" mass="12503">MSEQPYMARGSLPGYGTLLWLQDRAEQANRLEAEVEALEADNELMRTFLRKFISDLCWSIDGGDVQGTAEEMGLIEPVSYDPDVHGEVDYAEPGDTIYTFAGPLIRKEDTNA</sequence>
<dbReference type="RefSeq" id="WP_277565784.1">
    <property type="nucleotide sequence ID" value="NZ_JAPDHZ010000003.1"/>
</dbReference>
<proteinExistence type="predicted"/>
<dbReference type="AlphaFoldDB" id="A0A9X4QNU7"/>
<organism evidence="2 3">
    <name type="scientific">Cohnella ginsengisoli</name>
    <dbReference type="NCBI Taxonomy" id="425004"/>
    <lineage>
        <taxon>Bacteria</taxon>
        <taxon>Bacillati</taxon>
        <taxon>Bacillota</taxon>
        <taxon>Bacilli</taxon>
        <taxon>Bacillales</taxon>
        <taxon>Paenibacillaceae</taxon>
        <taxon>Cohnella</taxon>
    </lineage>
</organism>
<reference evidence="2 3" key="1">
    <citation type="submission" date="2022-10" db="EMBL/GenBank/DDBJ databases">
        <title>Comparative genomic analysis of Cohnella hashimotonis sp. nov., isolated from the International Space Station.</title>
        <authorList>
            <person name="Simpson A."/>
            <person name="Venkateswaran K."/>
        </authorList>
    </citation>
    <scope>NUCLEOTIDE SEQUENCE [LARGE SCALE GENOMIC DNA]</scope>
    <source>
        <strain evidence="2 3">DSM 18997</strain>
    </source>
</reference>
<dbReference type="Proteomes" id="UP001153387">
    <property type="component" value="Unassembled WGS sequence"/>
</dbReference>
<gene>
    <name evidence="2" type="ORF">OMP38_14590</name>
</gene>
<keyword evidence="3" id="KW-1185">Reference proteome</keyword>
<name>A0A9X4QNU7_9BACL</name>
<evidence type="ECO:0000256" key="1">
    <source>
        <dbReference type="SAM" id="Coils"/>
    </source>
</evidence>
<protein>
    <submittedName>
        <fullName evidence="2">Uncharacterized protein</fullName>
    </submittedName>
</protein>
<dbReference type="EMBL" id="JAPDHZ010000003">
    <property type="protein sequence ID" value="MDG0791945.1"/>
    <property type="molecule type" value="Genomic_DNA"/>
</dbReference>
<feature type="coiled-coil region" evidence="1">
    <location>
        <begin position="21"/>
        <end position="48"/>
    </location>
</feature>
<evidence type="ECO:0000313" key="2">
    <source>
        <dbReference type="EMBL" id="MDG0791945.1"/>
    </source>
</evidence>